<keyword evidence="4" id="KW-1185">Reference proteome</keyword>
<proteinExistence type="predicted"/>
<reference evidence="3" key="2">
    <citation type="journal article" date="2023" name="Front. Microbiol.">
        <title>Genomic characterization of carbapenem-resistant Klebsiella oxytoca complex in China: a multi-center study.</title>
        <authorList>
            <person name="Wan W."/>
            <person name="Yang X."/>
            <person name="Yu H."/>
            <person name="Wang M."/>
            <person name="Jia W."/>
            <person name="Huang B."/>
            <person name="Qu F."/>
            <person name="Shan B."/>
            <person name="Tang Y.W."/>
            <person name="Chen L."/>
            <person name="Du H."/>
        </authorList>
    </citation>
    <scope>NUCLEOTIDE SEQUENCE</scope>
    <source>
        <strain evidence="3">HD1688</strain>
    </source>
</reference>
<feature type="region of interest" description="Disordered" evidence="1">
    <location>
        <begin position="32"/>
        <end position="52"/>
    </location>
</feature>
<accession>A0AB35Q5C9</accession>
<sequence>MTTLYRYDENGLYLGEIEPVINPMFNFPDEPIDKGYYDADGNPPPPPTVGDDERAVWIGYRYSVEPKYLVFANTTTVPPGDDPDGKVFNGEIWGHASITPAPESTE</sequence>
<gene>
    <name evidence="3" type="ORF">PTQ40_33160</name>
    <name evidence="2" type="ORF">SK91_06264</name>
</gene>
<organism evidence="3 5">
    <name type="scientific">Klebsiella michiganensis</name>
    <dbReference type="NCBI Taxonomy" id="1134687"/>
    <lineage>
        <taxon>Bacteria</taxon>
        <taxon>Pseudomonadati</taxon>
        <taxon>Pseudomonadota</taxon>
        <taxon>Gammaproteobacteria</taxon>
        <taxon>Enterobacterales</taxon>
        <taxon>Enterobacteriaceae</taxon>
        <taxon>Klebsiella/Raoultella group</taxon>
        <taxon>Klebsiella</taxon>
    </lineage>
</organism>
<reference evidence="3" key="3">
    <citation type="submission" date="2023-01" db="EMBL/GenBank/DDBJ databases">
        <authorList>
            <person name="Du H."/>
            <person name="Wan W."/>
        </authorList>
    </citation>
    <scope>NUCLEOTIDE SEQUENCE</scope>
    <source>
        <strain evidence="3">HD1688</strain>
    </source>
</reference>
<evidence type="ECO:0000313" key="3">
    <source>
        <dbReference type="EMBL" id="MDS7903785.1"/>
    </source>
</evidence>
<comment type="caution">
    <text evidence="3">The sequence shown here is derived from an EMBL/GenBank/DDBJ whole genome shotgun (WGS) entry which is preliminary data.</text>
</comment>
<evidence type="ECO:0000313" key="4">
    <source>
        <dbReference type="Proteomes" id="UP000036305"/>
    </source>
</evidence>
<name>A0AB35Q5C9_9ENTR</name>
<evidence type="ECO:0000256" key="1">
    <source>
        <dbReference type="SAM" id="MobiDB-lite"/>
    </source>
</evidence>
<dbReference type="EMBL" id="JAQSKY010000074">
    <property type="protein sequence ID" value="MDS7903785.1"/>
    <property type="molecule type" value="Genomic_DNA"/>
</dbReference>
<evidence type="ECO:0000313" key="5">
    <source>
        <dbReference type="Proteomes" id="UP001249822"/>
    </source>
</evidence>
<dbReference type="Proteomes" id="UP000036305">
    <property type="component" value="Unassembled WGS sequence"/>
</dbReference>
<protein>
    <submittedName>
        <fullName evidence="3">Uncharacterized protein</fullName>
    </submittedName>
</protein>
<dbReference type="AlphaFoldDB" id="A0AB35Q5C9"/>
<dbReference type="EMBL" id="LEUS01000037">
    <property type="protein sequence ID" value="KLY19909.1"/>
    <property type="molecule type" value="Genomic_DNA"/>
</dbReference>
<evidence type="ECO:0000313" key="2">
    <source>
        <dbReference type="EMBL" id="KLY19909.1"/>
    </source>
</evidence>
<reference evidence="2 4" key="1">
    <citation type="submission" date="2015-06" db="EMBL/GenBank/DDBJ databases">
        <title>The Genome Sequence of None.</title>
        <authorList>
            <consortium name="The Broad Institute Genomics Platform"/>
            <consortium name="The Broad Institute Genome Sequencing Center for Infectious Disease"/>
            <person name="Earl A.M."/>
            <person name="Onderdonk A.B."/>
            <person name="Kirby J."/>
            <person name="Ferraro M.J."/>
            <person name="Huang S."/>
            <person name="Spencer M."/>
            <person name="Fodor A."/>
            <person name="Hooper D."/>
            <person name="Dekker J."/>
            <person name="O'Brien T."/>
            <person name="Quan V."/>
            <person name="Gombosev A."/>
            <person name="Delaney M."/>
            <person name="DuBois A."/>
            <person name="Ernst C."/>
            <person name="Kim D.S."/>
            <person name="Rossman W."/>
            <person name="Gohs F."/>
            <person name="Petruso H."/>
            <person name="Nozar T."/>
            <person name="Mougeot F."/>
            <person name="Manson-McGuire A."/>
            <person name="Young S."/>
            <person name="Abouelleil A."/>
            <person name="Cao P."/>
            <person name="Chapman S.B."/>
            <person name="Griggs A."/>
            <person name="Priest M."/>
            <person name="Shea T."/>
            <person name="Wortman I."/>
            <person name="Wortman J.R."/>
            <person name="Nusbaum C."/>
            <person name="Birren B."/>
        </authorList>
    </citation>
    <scope>NUCLEOTIDE SEQUENCE [LARGE SCALE GENOMIC DNA]</scope>
    <source>
        <strain evidence="2 4">MGH87</strain>
    </source>
</reference>
<dbReference type="RefSeq" id="WP_032750002.1">
    <property type="nucleotide sequence ID" value="NZ_CP116214.1"/>
</dbReference>
<dbReference type="Proteomes" id="UP001249822">
    <property type="component" value="Unassembled WGS sequence"/>
</dbReference>